<dbReference type="Proteomes" id="UP000023152">
    <property type="component" value="Unassembled WGS sequence"/>
</dbReference>
<dbReference type="Gene3D" id="2.120.10.80">
    <property type="entry name" value="Kelch-type beta propeller"/>
    <property type="match status" value="2"/>
</dbReference>
<evidence type="ECO:0008006" key="5">
    <source>
        <dbReference type="Google" id="ProtNLM"/>
    </source>
</evidence>
<dbReference type="AlphaFoldDB" id="X6M5A9"/>
<dbReference type="OrthoDB" id="45365at2759"/>
<sequence>MKLNDANSFAPLTSLPTPLSLCQCVTYKQEIIICGGADKRVCYSYHTLRNQYKLICSYPNDVRLFGHCVVKLRDSNRNEMTLLSFGGKYKHTLMMNYVSVWEEDEDIETTDTRHCNEWLPFTDNDNNIVTIGGDRDNYWGVRAVIGGSHNHLLFITYPSKKLDVFDLNTYQYVSHNTLPTGNTSICNHCFVSITANSAKIKGRKHRDVMILFSEKTGLLIAYDEYKNAFQCRRLQVCETIGEFNFYAYVYIDGAILFFGGWNGYLGAEMVVSKALHMYSIRQDKWIQFEQTLPVPLYGCAGILNDDRTWVHILGGFEGNKTVSTHLKTNANEWVNAFIKKVDIEREREKIKKERKELEGMRPELQIKMLKNVIYHMFLFLFLFFVLVICV</sequence>
<protein>
    <recommendedName>
        <fullName evidence="5">Kelch motif family protein</fullName>
    </recommendedName>
</protein>
<evidence type="ECO:0000256" key="2">
    <source>
        <dbReference type="SAM" id="Phobius"/>
    </source>
</evidence>
<feature type="coiled-coil region" evidence="1">
    <location>
        <begin position="338"/>
        <end position="367"/>
    </location>
</feature>
<keyword evidence="2" id="KW-0812">Transmembrane</keyword>
<comment type="caution">
    <text evidence="3">The sequence shown here is derived from an EMBL/GenBank/DDBJ whole genome shotgun (WGS) entry which is preliminary data.</text>
</comment>
<reference evidence="3 4" key="1">
    <citation type="journal article" date="2013" name="Curr. Biol.">
        <title>The Genome of the Foraminiferan Reticulomyxa filosa.</title>
        <authorList>
            <person name="Glockner G."/>
            <person name="Hulsmann N."/>
            <person name="Schleicher M."/>
            <person name="Noegel A.A."/>
            <person name="Eichinger L."/>
            <person name="Gallinger C."/>
            <person name="Pawlowski J."/>
            <person name="Sierra R."/>
            <person name="Euteneuer U."/>
            <person name="Pillet L."/>
            <person name="Moustafa A."/>
            <person name="Platzer M."/>
            <person name="Groth M."/>
            <person name="Szafranski K."/>
            <person name="Schliwa M."/>
        </authorList>
    </citation>
    <scope>NUCLEOTIDE SEQUENCE [LARGE SCALE GENOMIC DNA]</scope>
</reference>
<gene>
    <name evidence="3" type="ORF">RFI_28215</name>
</gene>
<evidence type="ECO:0000256" key="1">
    <source>
        <dbReference type="SAM" id="Coils"/>
    </source>
</evidence>
<accession>X6M5A9</accession>
<evidence type="ECO:0000313" key="4">
    <source>
        <dbReference type="Proteomes" id="UP000023152"/>
    </source>
</evidence>
<name>X6M5A9_RETFI</name>
<keyword evidence="1" id="KW-0175">Coiled coil</keyword>
<feature type="transmembrane region" description="Helical" evidence="2">
    <location>
        <begin position="372"/>
        <end position="389"/>
    </location>
</feature>
<dbReference type="EMBL" id="ASPP01024291">
    <property type="protein sequence ID" value="ETO09168.1"/>
    <property type="molecule type" value="Genomic_DNA"/>
</dbReference>
<evidence type="ECO:0000313" key="3">
    <source>
        <dbReference type="EMBL" id="ETO09168.1"/>
    </source>
</evidence>
<organism evidence="3 4">
    <name type="scientific">Reticulomyxa filosa</name>
    <dbReference type="NCBI Taxonomy" id="46433"/>
    <lineage>
        <taxon>Eukaryota</taxon>
        <taxon>Sar</taxon>
        <taxon>Rhizaria</taxon>
        <taxon>Retaria</taxon>
        <taxon>Foraminifera</taxon>
        <taxon>Monothalamids</taxon>
        <taxon>Reticulomyxidae</taxon>
        <taxon>Reticulomyxa</taxon>
    </lineage>
</organism>
<keyword evidence="2" id="KW-0472">Membrane</keyword>
<dbReference type="InterPro" id="IPR015915">
    <property type="entry name" value="Kelch-typ_b-propeller"/>
</dbReference>
<proteinExistence type="predicted"/>
<feature type="non-terminal residue" evidence="3">
    <location>
        <position position="390"/>
    </location>
</feature>
<dbReference type="SUPFAM" id="SSF117281">
    <property type="entry name" value="Kelch motif"/>
    <property type="match status" value="1"/>
</dbReference>
<keyword evidence="2" id="KW-1133">Transmembrane helix</keyword>
<keyword evidence="4" id="KW-1185">Reference proteome</keyword>